<dbReference type="CDD" id="cd17324">
    <property type="entry name" value="MFS_NepI_like"/>
    <property type="match status" value="1"/>
</dbReference>
<reference evidence="9" key="1">
    <citation type="submission" date="2022-10" db="EMBL/GenBank/DDBJ databases">
        <title>Description of Fervidibacillus gen. nov. in the family Fervidibacillaceae fam. nov. with two species, Fervidibacillus albus sp. nov., and Fervidibacillus halotolerans sp. nov., isolated from tidal flat sediments.</title>
        <authorList>
            <person name="Kwon K.K."/>
            <person name="Yang S.-H."/>
        </authorList>
    </citation>
    <scope>NUCLEOTIDE SEQUENCE</scope>
    <source>
        <strain evidence="9">JCM 19140</strain>
    </source>
</reference>
<feature type="transmembrane region" description="Helical" evidence="7">
    <location>
        <begin position="128"/>
        <end position="150"/>
    </location>
</feature>
<dbReference type="InterPro" id="IPR020846">
    <property type="entry name" value="MFS_dom"/>
</dbReference>
<proteinExistence type="predicted"/>
<feature type="transmembrane region" description="Helical" evidence="7">
    <location>
        <begin position="291"/>
        <end position="310"/>
    </location>
</feature>
<feature type="transmembrane region" description="Helical" evidence="7">
    <location>
        <begin position="199"/>
        <end position="222"/>
    </location>
</feature>
<dbReference type="InterPro" id="IPR001958">
    <property type="entry name" value="Tet-R_TetA/multi-R_MdtG-like"/>
</dbReference>
<dbReference type="SUPFAM" id="SSF103473">
    <property type="entry name" value="MFS general substrate transporter"/>
    <property type="match status" value="1"/>
</dbReference>
<feature type="transmembrane region" description="Helical" evidence="7">
    <location>
        <begin position="267"/>
        <end position="285"/>
    </location>
</feature>
<dbReference type="Pfam" id="PF07690">
    <property type="entry name" value="MFS_1"/>
    <property type="match status" value="1"/>
</dbReference>
<dbReference type="RefSeq" id="WP_263074091.1">
    <property type="nucleotide sequence ID" value="NZ_JAOUSF010000005.1"/>
</dbReference>
<keyword evidence="4 7" id="KW-0812">Transmembrane</keyword>
<dbReference type="PROSITE" id="PS50850">
    <property type="entry name" value="MFS"/>
    <property type="match status" value="1"/>
</dbReference>
<dbReference type="InterPro" id="IPR011701">
    <property type="entry name" value="MFS"/>
</dbReference>
<dbReference type="PRINTS" id="PR01035">
    <property type="entry name" value="TCRTETA"/>
</dbReference>
<dbReference type="PANTHER" id="PTHR43124">
    <property type="entry name" value="PURINE EFFLUX PUMP PBUE"/>
    <property type="match status" value="1"/>
</dbReference>
<feature type="transmembrane region" description="Helical" evidence="7">
    <location>
        <begin position="73"/>
        <end position="93"/>
    </location>
</feature>
<evidence type="ECO:0000259" key="8">
    <source>
        <dbReference type="PROSITE" id="PS50850"/>
    </source>
</evidence>
<evidence type="ECO:0000256" key="6">
    <source>
        <dbReference type="ARBA" id="ARBA00023136"/>
    </source>
</evidence>
<feature type="transmembrane region" description="Helical" evidence="7">
    <location>
        <begin position="156"/>
        <end position="178"/>
    </location>
</feature>
<gene>
    <name evidence="9" type="ORF">OEV98_14590</name>
</gene>
<comment type="caution">
    <text evidence="9">The sequence shown here is derived from an EMBL/GenBank/DDBJ whole genome shotgun (WGS) entry which is preliminary data.</text>
</comment>
<name>A0AAE3LRK6_9BACI</name>
<dbReference type="InterPro" id="IPR036259">
    <property type="entry name" value="MFS_trans_sf"/>
</dbReference>
<accession>A0AAE3LRK6</accession>
<evidence type="ECO:0000256" key="2">
    <source>
        <dbReference type="ARBA" id="ARBA00022448"/>
    </source>
</evidence>
<dbReference type="Proteomes" id="UP001209318">
    <property type="component" value="Unassembled WGS sequence"/>
</dbReference>
<dbReference type="Gene3D" id="1.20.1250.20">
    <property type="entry name" value="MFS general substrate transporter like domains"/>
    <property type="match status" value="2"/>
</dbReference>
<dbReference type="AlphaFoldDB" id="A0AAE3LRK6"/>
<feature type="transmembrane region" description="Helical" evidence="7">
    <location>
        <begin position="99"/>
        <end position="116"/>
    </location>
</feature>
<keyword evidence="3" id="KW-1003">Cell membrane</keyword>
<evidence type="ECO:0000256" key="5">
    <source>
        <dbReference type="ARBA" id="ARBA00022989"/>
    </source>
</evidence>
<feature type="domain" description="Major facilitator superfamily (MFS) profile" evidence="8">
    <location>
        <begin position="4"/>
        <end position="379"/>
    </location>
</feature>
<dbReference type="InterPro" id="IPR050189">
    <property type="entry name" value="MFS_Efflux_Transporters"/>
</dbReference>
<keyword evidence="6 7" id="KW-0472">Membrane</keyword>
<feature type="transmembrane region" description="Helical" evidence="7">
    <location>
        <begin position="359"/>
        <end position="378"/>
    </location>
</feature>
<keyword evidence="2" id="KW-0813">Transport</keyword>
<feature type="transmembrane region" description="Helical" evidence="7">
    <location>
        <begin position="7"/>
        <end position="30"/>
    </location>
</feature>
<evidence type="ECO:0000256" key="1">
    <source>
        <dbReference type="ARBA" id="ARBA00004651"/>
    </source>
</evidence>
<keyword evidence="10" id="KW-1185">Reference proteome</keyword>
<dbReference type="GO" id="GO:0022857">
    <property type="term" value="F:transmembrane transporter activity"/>
    <property type="evidence" value="ECO:0007669"/>
    <property type="project" value="InterPro"/>
</dbReference>
<dbReference type="PANTHER" id="PTHR43124:SF10">
    <property type="entry name" value="PURINE EFFLUX PUMP PBUE"/>
    <property type="match status" value="1"/>
</dbReference>
<evidence type="ECO:0000256" key="4">
    <source>
        <dbReference type="ARBA" id="ARBA00022692"/>
    </source>
</evidence>
<sequence>MDKRVYFLMIISFVIGMVELIISGILDLIAEDLHVSLAQAGQLITVFALIFAVASPILLIMTAKVERKHLTLISLYIFFIGDVVTIVSGNYLLLFIGRVILAFSGALLIILCLVMAPSLVDEKYRGRAIGIVSMGVSASLVLGVPIGLVLGNSFGWRAPFVLITVLTVFSIVGVHLLMEKVEPKPALPLRIQLASLKNRKITFALLTTFLYMAGHTVLYAYFKPYLETMTGIHGGWVSIVYLIFGFAAVSGGGIGGTLADVYGSKKSIIFSLAIFSIVFFILPFTLGIVPIFIVITIVWGVLSWAISPAMQSYLIETSPETSEIQQSLNNSALHLGVAFGSIVGGIVVEQLSIEVNPMIGGLFIILSFITAILSIQMGRTPSKRYKARKEW</sequence>
<keyword evidence="5 7" id="KW-1133">Transmembrane helix</keyword>
<feature type="transmembrane region" description="Helical" evidence="7">
    <location>
        <begin position="331"/>
        <end position="353"/>
    </location>
</feature>
<evidence type="ECO:0000313" key="9">
    <source>
        <dbReference type="EMBL" id="MCU9614769.1"/>
    </source>
</evidence>
<organism evidence="9 10">
    <name type="scientific">Perspicuibacillus lycopersici</name>
    <dbReference type="NCBI Taxonomy" id="1325689"/>
    <lineage>
        <taxon>Bacteria</taxon>
        <taxon>Bacillati</taxon>
        <taxon>Bacillota</taxon>
        <taxon>Bacilli</taxon>
        <taxon>Bacillales</taxon>
        <taxon>Bacillaceae</taxon>
        <taxon>Perspicuibacillus</taxon>
    </lineage>
</organism>
<dbReference type="EMBL" id="JAOUSF010000005">
    <property type="protein sequence ID" value="MCU9614769.1"/>
    <property type="molecule type" value="Genomic_DNA"/>
</dbReference>
<feature type="transmembrane region" description="Helical" evidence="7">
    <location>
        <begin position="234"/>
        <end position="255"/>
    </location>
</feature>
<evidence type="ECO:0000256" key="3">
    <source>
        <dbReference type="ARBA" id="ARBA00022475"/>
    </source>
</evidence>
<evidence type="ECO:0000313" key="10">
    <source>
        <dbReference type="Proteomes" id="UP001209318"/>
    </source>
</evidence>
<comment type="subcellular location">
    <subcellularLocation>
        <location evidence="1">Cell membrane</location>
        <topology evidence="1">Multi-pass membrane protein</topology>
    </subcellularLocation>
</comment>
<dbReference type="GO" id="GO:0005886">
    <property type="term" value="C:plasma membrane"/>
    <property type="evidence" value="ECO:0007669"/>
    <property type="project" value="UniProtKB-SubCell"/>
</dbReference>
<evidence type="ECO:0000256" key="7">
    <source>
        <dbReference type="SAM" id="Phobius"/>
    </source>
</evidence>
<feature type="transmembrane region" description="Helical" evidence="7">
    <location>
        <begin position="42"/>
        <end position="61"/>
    </location>
</feature>
<protein>
    <submittedName>
        <fullName evidence="9">MFS transporter</fullName>
    </submittedName>
</protein>